<comment type="caution">
    <text evidence="1">The sequence shown here is derived from an EMBL/GenBank/DDBJ whole genome shotgun (WGS) entry which is preliminary data.</text>
</comment>
<sequence length="60" mass="7115">MVFWQSDTNRYFPFWRRVGSATEDEFFTDISSKSQVNSNNVDSTGMKVDMHILIFWAFVK</sequence>
<gene>
    <name evidence="1" type="ORF">CLW00_101595</name>
</gene>
<reference evidence="1 2" key="1">
    <citation type="submission" date="2018-03" db="EMBL/GenBank/DDBJ databases">
        <title>Genomic Encyclopedia of Archaeal and Bacterial Type Strains, Phase II (KMG-II): from individual species to whole genera.</title>
        <authorList>
            <person name="Goeker M."/>
        </authorList>
    </citation>
    <scope>NUCLEOTIDE SEQUENCE [LARGE SCALE GENOMIC DNA]</scope>
    <source>
        <strain evidence="1 2">DSM 27929</strain>
    </source>
</reference>
<protein>
    <submittedName>
        <fullName evidence="1">Uncharacterized protein</fullName>
    </submittedName>
</protein>
<keyword evidence="2" id="KW-1185">Reference proteome</keyword>
<evidence type="ECO:0000313" key="1">
    <source>
        <dbReference type="EMBL" id="PRY90920.1"/>
    </source>
</evidence>
<accession>A0A2T0WW53</accession>
<proteinExistence type="predicted"/>
<organism evidence="1 2">
    <name type="scientific">Mongoliibacter ruber</name>
    <dbReference type="NCBI Taxonomy" id="1750599"/>
    <lineage>
        <taxon>Bacteria</taxon>
        <taxon>Pseudomonadati</taxon>
        <taxon>Bacteroidota</taxon>
        <taxon>Cytophagia</taxon>
        <taxon>Cytophagales</taxon>
        <taxon>Cyclobacteriaceae</taxon>
        <taxon>Mongoliibacter</taxon>
    </lineage>
</organism>
<dbReference type="EMBL" id="PVTR01000001">
    <property type="protein sequence ID" value="PRY90920.1"/>
    <property type="molecule type" value="Genomic_DNA"/>
</dbReference>
<dbReference type="AlphaFoldDB" id="A0A2T0WW53"/>
<name>A0A2T0WW53_9BACT</name>
<evidence type="ECO:0000313" key="2">
    <source>
        <dbReference type="Proteomes" id="UP000238157"/>
    </source>
</evidence>
<dbReference type="Proteomes" id="UP000238157">
    <property type="component" value="Unassembled WGS sequence"/>
</dbReference>